<name>A0AAE3D0J4_9HYPH</name>
<dbReference type="AlphaFoldDB" id="A0AAE3D0J4"/>
<dbReference type="InterPro" id="IPR011330">
    <property type="entry name" value="Glyco_hydro/deAcase_b/a-brl"/>
</dbReference>
<comment type="caution">
    <text evidence="1">The sequence shown here is derived from an EMBL/GenBank/DDBJ whole genome shotgun (WGS) entry which is preliminary data.</text>
</comment>
<dbReference type="RefSeq" id="WP_220228446.1">
    <property type="nucleotide sequence ID" value="NZ_JAICBX010000002.1"/>
</dbReference>
<dbReference type="Pfam" id="PF10096">
    <property type="entry name" value="DUF2334"/>
    <property type="match status" value="1"/>
</dbReference>
<evidence type="ECO:0000313" key="2">
    <source>
        <dbReference type="Proteomes" id="UP001196509"/>
    </source>
</evidence>
<dbReference type="SUPFAM" id="SSF88713">
    <property type="entry name" value="Glycoside hydrolase/deacetylase"/>
    <property type="match status" value="1"/>
</dbReference>
<keyword evidence="2" id="KW-1185">Reference proteome</keyword>
<dbReference type="Gene3D" id="3.20.20.370">
    <property type="entry name" value="Glycoside hydrolase/deacetylase"/>
    <property type="match status" value="1"/>
</dbReference>
<accession>A0AAE3D0J4</accession>
<evidence type="ECO:0000313" key="1">
    <source>
        <dbReference type="EMBL" id="MBW8637764.1"/>
    </source>
</evidence>
<organism evidence="1 2">
    <name type="scientific">Flavimaribacter sediminis</name>
    <dbReference type="NCBI Taxonomy" id="2865987"/>
    <lineage>
        <taxon>Bacteria</taxon>
        <taxon>Pseudomonadati</taxon>
        <taxon>Pseudomonadota</taxon>
        <taxon>Alphaproteobacteria</taxon>
        <taxon>Hyphomicrobiales</taxon>
        <taxon>Rhizobiaceae</taxon>
        <taxon>Flavimaribacter</taxon>
    </lineage>
</organism>
<dbReference type="EMBL" id="JAICBX010000002">
    <property type="protein sequence ID" value="MBW8637764.1"/>
    <property type="molecule type" value="Genomic_DNA"/>
</dbReference>
<gene>
    <name evidence="1" type="ORF">K1W69_11250</name>
</gene>
<dbReference type="InterPro" id="IPR018763">
    <property type="entry name" value="DUF2334"/>
</dbReference>
<proteinExistence type="predicted"/>
<reference evidence="1" key="1">
    <citation type="submission" date="2021-08" db="EMBL/GenBank/DDBJ databases">
        <title>Hoeflea bacterium WL0058 sp. nov., isolated from the sediment.</title>
        <authorList>
            <person name="Wang L."/>
            <person name="Zhang D."/>
        </authorList>
    </citation>
    <scope>NUCLEOTIDE SEQUENCE</scope>
    <source>
        <strain evidence="1">WL0058</strain>
    </source>
</reference>
<sequence>MTRSPQKRFLAELHDVHPSMPVSIGDILKTFPDVPEGFWAWLVVPDWYDEEPLQEYRSFVSRLQQSPAAKVLHGWSHLRGRSLWHKILYDMEDRSEFAALNAQEAQERIERGRALLSTAMGVRPDWFCAPRWTLGKAARRGLAASNLPGVMGLRDLTWKGQGMSAPVLNFDVGGRLALRRLNHRGLQRRLSQMLGDHSLVRFVVHPIDLTFPETRDVMLKVFSRLIDEGWAPISLDEIEKMIVGRNTLPQSGR</sequence>
<protein>
    <submittedName>
        <fullName evidence="1">DUF2334 domain-containing protein</fullName>
    </submittedName>
</protein>
<dbReference type="GO" id="GO:0005975">
    <property type="term" value="P:carbohydrate metabolic process"/>
    <property type="evidence" value="ECO:0007669"/>
    <property type="project" value="InterPro"/>
</dbReference>
<dbReference type="Proteomes" id="UP001196509">
    <property type="component" value="Unassembled WGS sequence"/>
</dbReference>